<evidence type="ECO:0000256" key="7">
    <source>
        <dbReference type="PROSITE-ProRule" id="PRU00169"/>
    </source>
</evidence>
<dbReference type="SMART" id="SM00086">
    <property type="entry name" value="PAC"/>
    <property type="match status" value="3"/>
</dbReference>
<dbReference type="SUPFAM" id="SSF47384">
    <property type="entry name" value="Homodimeric domain of signal transducing histidine kinase"/>
    <property type="match status" value="1"/>
</dbReference>
<feature type="modified residue" description="4-aspartylphosphate" evidence="7">
    <location>
        <position position="1016"/>
    </location>
</feature>
<keyword evidence="8" id="KW-0175">Coiled coil</keyword>
<dbReference type="EC" id="2.7.13.3" evidence="2"/>
<keyword evidence="4" id="KW-0808">Transferase</keyword>
<evidence type="ECO:0000256" key="1">
    <source>
        <dbReference type="ARBA" id="ARBA00000085"/>
    </source>
</evidence>
<dbReference type="Pfam" id="PF00072">
    <property type="entry name" value="Response_reg"/>
    <property type="match status" value="2"/>
</dbReference>
<feature type="domain" description="PAC" evidence="12">
    <location>
        <begin position="534"/>
        <end position="587"/>
    </location>
</feature>
<evidence type="ECO:0000256" key="8">
    <source>
        <dbReference type="SAM" id="Coils"/>
    </source>
</evidence>
<dbReference type="STRING" id="211165.GCA_000317285_02977"/>
<keyword evidence="3 7" id="KW-0597">Phosphoprotein</keyword>
<dbReference type="InterPro" id="IPR035965">
    <property type="entry name" value="PAS-like_dom_sf"/>
</dbReference>
<dbReference type="SMART" id="SM00387">
    <property type="entry name" value="HATPase_c"/>
    <property type="match status" value="1"/>
</dbReference>
<dbReference type="GO" id="GO:0006355">
    <property type="term" value="P:regulation of DNA-templated transcription"/>
    <property type="evidence" value="ECO:0007669"/>
    <property type="project" value="InterPro"/>
</dbReference>
<dbReference type="Pfam" id="PF00989">
    <property type="entry name" value="PAS"/>
    <property type="match status" value="2"/>
</dbReference>
<dbReference type="InterPro" id="IPR004358">
    <property type="entry name" value="Sig_transdc_His_kin-like_C"/>
</dbReference>
<evidence type="ECO:0000313" key="13">
    <source>
        <dbReference type="EMBL" id="RUR87012.1"/>
    </source>
</evidence>
<dbReference type="CDD" id="cd00156">
    <property type="entry name" value="REC"/>
    <property type="match status" value="1"/>
</dbReference>
<dbReference type="InterPro" id="IPR036097">
    <property type="entry name" value="HisK_dim/P_sf"/>
</dbReference>
<feature type="domain" description="PAC" evidence="12">
    <location>
        <begin position="258"/>
        <end position="310"/>
    </location>
</feature>
<dbReference type="CDD" id="cd00130">
    <property type="entry name" value="PAS"/>
    <property type="match status" value="4"/>
</dbReference>
<evidence type="ECO:0000256" key="6">
    <source>
        <dbReference type="ARBA" id="ARBA00023012"/>
    </source>
</evidence>
<dbReference type="SMART" id="SM00448">
    <property type="entry name" value="REC"/>
    <property type="match status" value="2"/>
</dbReference>
<dbReference type="Pfam" id="PF02518">
    <property type="entry name" value="HATPase_c"/>
    <property type="match status" value="1"/>
</dbReference>
<dbReference type="InterPro" id="IPR000700">
    <property type="entry name" value="PAS-assoc_C"/>
</dbReference>
<evidence type="ECO:0000256" key="5">
    <source>
        <dbReference type="ARBA" id="ARBA00022777"/>
    </source>
</evidence>
<dbReference type="InterPro" id="IPR001610">
    <property type="entry name" value="PAC"/>
</dbReference>
<evidence type="ECO:0000259" key="10">
    <source>
        <dbReference type="PROSITE" id="PS50110"/>
    </source>
</evidence>
<sequence>MTIVTTRVLLVDDCLEDRETYRRYLLRDRQQTYRILEAETGEEALLLCRQQFPDVILLDYLLPDVNGLEFLNDLKTQLGQTKLPIIILTGQGDEQVAVQAMKSGAADYLVKKNITVANLDLAIQNVLERTRLSRQLEESELRVQQRSIELQRANQELQIALEELQVAEEEQRQQNEQIATSRQEIELERQRYQDLFEFAPDGYLVTDTWGNIREANRAAATLLSIQQQRLIGKPLLAFIAEQERKSFQTRLAQLQEVQGWEVYLEPCSGDPFPAMVAVSSIHDNNGQQVGWRWLLRDISIRKQMEQRLQAAHDELEKRVEERTAELSRTNALLQQKNELLQTIFDHVPVMLALFNSHGQFRWANREWESVLGWRAEEIQGRDLLAEFYPDPDYRQYVLEFIAAADRRWSDFKTRTRNGKVIDTTWANVRLTDGSNIGIGQDISDRKAAELALRESEARYRTITELTSDYIYSTRITPEGTVIEEWATSNLIKITGYSHQELFDGTRTWFDVIYPDDVPTVRQFFNGLLQQKHSQALEYRIITKHREIRWIRDRIQPQWDESQGRVVRVLGAVEDISDRKLAQEKIREQAALLDVATDAIFVRDLEHRILYWNSGAERLYGWLSAEVVGKICCKFLYKQISPSVEEALKTVVEQGEWHGELNTITKSRQEIIVYSRWTLMQDEAGKPKSILCVDTDITEKKQLQAQFYRAQRLESLGTLASGIAHDLNNILTPILTVAQLLPLKLPNLNQQNQQLLKILEDNSKRGAELVKQITAFARGAEGKHVPIQPRHLLKEIEQVVKSTFPKSIEICINLPMPNLWTILADPTQMHQVLMNLCVNARDAMPNGGTLSISAQNFRVDENYARMNLEAKAGNYVLITVSDTGCGIPQELIERIFEPFFTTKEPGKGTGLGLSTAIGIIKNHDGFVSVYSEVGRGSQFKLFLRAIETSATQETDDSQTVRGNGELILVVDDETFIRDIAKTSLEEFNYRVLIASDGIEAFSLYAQYKHEISLVLMDIQMPSIDGFQAIRILQQINPSVKIIAISGLTSNHKLLEASGISVQAFLPKPYTIKEFLDTIKGVLSAP</sequence>
<dbReference type="PROSITE" id="PS50112">
    <property type="entry name" value="PAS"/>
    <property type="match status" value="4"/>
</dbReference>
<dbReference type="InterPro" id="IPR000014">
    <property type="entry name" value="PAS"/>
</dbReference>
<dbReference type="AlphaFoldDB" id="A0A3S0Y7D0"/>
<dbReference type="CDD" id="cd17546">
    <property type="entry name" value="REC_hyHK_CKI1_RcsC-like"/>
    <property type="match status" value="1"/>
</dbReference>
<feature type="domain" description="PAS" evidence="11">
    <location>
        <begin position="188"/>
        <end position="258"/>
    </location>
</feature>
<dbReference type="SUPFAM" id="SSF55785">
    <property type="entry name" value="PYP-like sensor domain (PAS domain)"/>
    <property type="match status" value="4"/>
</dbReference>
<protein>
    <recommendedName>
        <fullName evidence="2">histidine kinase</fullName>
        <ecNumber evidence="2">2.7.13.3</ecNumber>
    </recommendedName>
</protein>
<dbReference type="PRINTS" id="PR00344">
    <property type="entry name" value="BCTRLSENSOR"/>
</dbReference>
<evidence type="ECO:0000259" key="12">
    <source>
        <dbReference type="PROSITE" id="PS50113"/>
    </source>
</evidence>
<dbReference type="GO" id="GO:0000155">
    <property type="term" value="F:phosphorelay sensor kinase activity"/>
    <property type="evidence" value="ECO:0007669"/>
    <property type="project" value="InterPro"/>
</dbReference>
<dbReference type="InterPro" id="IPR013767">
    <property type="entry name" value="PAS_fold"/>
</dbReference>
<dbReference type="InterPro" id="IPR003594">
    <property type="entry name" value="HATPase_dom"/>
</dbReference>
<dbReference type="InterPro" id="IPR005467">
    <property type="entry name" value="His_kinase_dom"/>
</dbReference>
<dbReference type="PANTHER" id="PTHR43304">
    <property type="entry name" value="PHYTOCHROME-LIKE PROTEIN CPH1"/>
    <property type="match status" value="1"/>
</dbReference>
<feature type="domain" description="PAS" evidence="11">
    <location>
        <begin position="584"/>
        <end position="654"/>
    </location>
</feature>
<dbReference type="Pfam" id="PF08447">
    <property type="entry name" value="PAS_3"/>
    <property type="match status" value="1"/>
</dbReference>
<dbReference type="OrthoDB" id="9788063at2"/>
<evidence type="ECO:0000313" key="14">
    <source>
        <dbReference type="Proteomes" id="UP000268857"/>
    </source>
</evidence>
<dbReference type="Gene3D" id="3.40.50.2300">
    <property type="match status" value="2"/>
</dbReference>
<evidence type="ECO:0000256" key="3">
    <source>
        <dbReference type="ARBA" id="ARBA00022553"/>
    </source>
</evidence>
<dbReference type="Pfam" id="PF08448">
    <property type="entry name" value="PAS_4"/>
    <property type="match status" value="1"/>
</dbReference>
<keyword evidence="14" id="KW-1185">Reference proteome</keyword>
<feature type="modified residue" description="4-aspartylphosphate" evidence="7">
    <location>
        <position position="59"/>
    </location>
</feature>
<dbReference type="Pfam" id="PF00512">
    <property type="entry name" value="HisKA"/>
    <property type="match status" value="1"/>
</dbReference>
<accession>A0A3S0Y7D0</accession>
<dbReference type="SUPFAM" id="SSF52172">
    <property type="entry name" value="CheY-like"/>
    <property type="match status" value="2"/>
</dbReference>
<dbReference type="CDD" id="cd00082">
    <property type="entry name" value="HisKA"/>
    <property type="match status" value="1"/>
</dbReference>
<dbReference type="PANTHER" id="PTHR43304:SF1">
    <property type="entry name" value="PAC DOMAIN-CONTAINING PROTEIN"/>
    <property type="match status" value="1"/>
</dbReference>
<evidence type="ECO:0000259" key="9">
    <source>
        <dbReference type="PROSITE" id="PS50109"/>
    </source>
</evidence>
<feature type="domain" description="Histidine kinase" evidence="9">
    <location>
        <begin position="721"/>
        <end position="946"/>
    </location>
</feature>
<dbReference type="EMBL" id="RSCJ01000001">
    <property type="protein sequence ID" value="RUR87012.1"/>
    <property type="molecule type" value="Genomic_DNA"/>
</dbReference>
<dbReference type="InterPro" id="IPR001789">
    <property type="entry name" value="Sig_transdc_resp-reg_receiver"/>
</dbReference>
<comment type="caution">
    <text evidence="13">The sequence shown here is derived from an EMBL/GenBank/DDBJ whole genome shotgun (WGS) entry which is preliminary data.</text>
</comment>
<organism evidence="13 14">
    <name type="scientific">Chlorogloeopsis fritschii PCC 6912</name>
    <dbReference type="NCBI Taxonomy" id="211165"/>
    <lineage>
        <taxon>Bacteria</taxon>
        <taxon>Bacillati</taxon>
        <taxon>Cyanobacteriota</taxon>
        <taxon>Cyanophyceae</taxon>
        <taxon>Nostocales</taxon>
        <taxon>Chlorogloeopsidaceae</taxon>
        <taxon>Chlorogloeopsis</taxon>
    </lineage>
</organism>
<dbReference type="Gene3D" id="3.30.565.10">
    <property type="entry name" value="Histidine kinase-like ATPase, C-terminal domain"/>
    <property type="match status" value="1"/>
</dbReference>
<dbReference type="Gene3D" id="3.30.450.20">
    <property type="entry name" value="PAS domain"/>
    <property type="match status" value="4"/>
</dbReference>
<feature type="domain" description="Response regulatory" evidence="10">
    <location>
        <begin position="965"/>
        <end position="1081"/>
    </location>
</feature>
<dbReference type="InterPro" id="IPR013656">
    <property type="entry name" value="PAS_4"/>
</dbReference>
<name>A0A3S0Y7D0_CHLFR</name>
<dbReference type="InterPro" id="IPR052162">
    <property type="entry name" value="Sensor_kinase/Photoreceptor"/>
</dbReference>
<proteinExistence type="predicted"/>
<keyword evidence="6" id="KW-0902">Two-component regulatory system</keyword>
<dbReference type="InterPro" id="IPR003661">
    <property type="entry name" value="HisK_dim/P_dom"/>
</dbReference>
<dbReference type="SMART" id="SM00091">
    <property type="entry name" value="PAS"/>
    <property type="match status" value="4"/>
</dbReference>
<feature type="domain" description="PAC" evidence="12">
    <location>
        <begin position="656"/>
        <end position="708"/>
    </location>
</feature>
<dbReference type="Proteomes" id="UP000268857">
    <property type="component" value="Unassembled WGS sequence"/>
</dbReference>
<feature type="coiled-coil region" evidence="8">
    <location>
        <begin position="301"/>
        <end position="332"/>
    </location>
</feature>
<dbReference type="Gene3D" id="1.10.287.130">
    <property type="match status" value="1"/>
</dbReference>
<dbReference type="SMART" id="SM00388">
    <property type="entry name" value="HisKA"/>
    <property type="match status" value="1"/>
</dbReference>
<dbReference type="InterPro" id="IPR036890">
    <property type="entry name" value="HATPase_C_sf"/>
</dbReference>
<feature type="domain" description="PAS" evidence="11">
    <location>
        <begin position="336"/>
        <end position="392"/>
    </location>
</feature>
<dbReference type="PROSITE" id="PS50109">
    <property type="entry name" value="HIS_KIN"/>
    <property type="match status" value="1"/>
</dbReference>
<comment type="catalytic activity">
    <reaction evidence="1">
        <text>ATP + protein L-histidine = ADP + protein N-phospho-L-histidine.</text>
        <dbReference type="EC" id="2.7.13.3"/>
    </reaction>
</comment>
<dbReference type="NCBIfam" id="TIGR00229">
    <property type="entry name" value="sensory_box"/>
    <property type="match status" value="4"/>
</dbReference>
<dbReference type="PROSITE" id="PS50110">
    <property type="entry name" value="RESPONSE_REGULATORY"/>
    <property type="match status" value="2"/>
</dbReference>
<feature type="coiled-coil region" evidence="8">
    <location>
        <begin position="136"/>
        <end position="184"/>
    </location>
</feature>
<keyword evidence="5" id="KW-0418">Kinase</keyword>
<dbReference type="InterPro" id="IPR013655">
    <property type="entry name" value="PAS_fold_3"/>
</dbReference>
<feature type="domain" description="Response regulatory" evidence="10">
    <location>
        <begin position="7"/>
        <end position="127"/>
    </location>
</feature>
<gene>
    <name evidence="13" type="ORF">PCC6912_04550</name>
</gene>
<dbReference type="SUPFAM" id="SSF55874">
    <property type="entry name" value="ATPase domain of HSP90 chaperone/DNA topoisomerase II/histidine kinase"/>
    <property type="match status" value="1"/>
</dbReference>
<reference evidence="13 14" key="1">
    <citation type="journal article" date="2019" name="Genome Biol. Evol.">
        <title>Day and night: Metabolic profiles and evolutionary relationships of six axenic non-marine cyanobacteria.</title>
        <authorList>
            <person name="Will S.E."/>
            <person name="Henke P."/>
            <person name="Boedeker C."/>
            <person name="Huang S."/>
            <person name="Brinkmann H."/>
            <person name="Rohde M."/>
            <person name="Jarek M."/>
            <person name="Friedl T."/>
            <person name="Seufert S."/>
            <person name="Schumacher M."/>
            <person name="Overmann J."/>
            <person name="Neumann-Schaal M."/>
            <person name="Petersen J."/>
        </authorList>
    </citation>
    <scope>NUCLEOTIDE SEQUENCE [LARGE SCALE GENOMIC DNA]</scope>
    <source>
        <strain evidence="13 14">PCC 6912</strain>
    </source>
</reference>
<dbReference type="InterPro" id="IPR011006">
    <property type="entry name" value="CheY-like_superfamily"/>
</dbReference>
<dbReference type="PROSITE" id="PS50113">
    <property type="entry name" value="PAC"/>
    <property type="match status" value="3"/>
</dbReference>
<dbReference type="RefSeq" id="WP_016872741.1">
    <property type="nucleotide sequence ID" value="NZ_AJLN01000082.1"/>
</dbReference>
<evidence type="ECO:0000259" key="11">
    <source>
        <dbReference type="PROSITE" id="PS50112"/>
    </source>
</evidence>
<feature type="domain" description="PAS" evidence="11">
    <location>
        <begin position="455"/>
        <end position="531"/>
    </location>
</feature>
<evidence type="ECO:0000256" key="2">
    <source>
        <dbReference type="ARBA" id="ARBA00012438"/>
    </source>
</evidence>
<evidence type="ECO:0000256" key="4">
    <source>
        <dbReference type="ARBA" id="ARBA00022679"/>
    </source>
</evidence>